<gene>
    <name evidence="2" type="ORF">G8K99_004748</name>
</gene>
<evidence type="ECO:0000256" key="1">
    <source>
        <dbReference type="SAM" id="Phobius"/>
    </source>
</evidence>
<keyword evidence="1" id="KW-0472">Membrane</keyword>
<keyword evidence="1" id="KW-0812">Transmembrane</keyword>
<reference evidence="2" key="1">
    <citation type="journal article" date="2018" name="Genome Biol.">
        <title>SKESA: strategic k-mer extension for scrupulous assemblies.</title>
        <authorList>
            <person name="Souvorov A."/>
            <person name="Agarwala R."/>
            <person name="Lipman D.J."/>
        </authorList>
    </citation>
    <scope>NUCLEOTIDE SEQUENCE</scope>
    <source>
        <strain evidence="2">MA.MC_06-0569</strain>
    </source>
</reference>
<feature type="transmembrane region" description="Helical" evidence="1">
    <location>
        <begin position="31"/>
        <end position="48"/>
    </location>
</feature>
<comment type="caution">
    <text evidence="2">The sequence shown here is derived from an EMBL/GenBank/DDBJ whole genome shotgun (WGS) entry which is preliminary data.</text>
</comment>
<evidence type="ECO:0000313" key="2">
    <source>
        <dbReference type="EMBL" id="HAF2893309.1"/>
    </source>
</evidence>
<keyword evidence="1" id="KW-1133">Transmembrane helix</keyword>
<feature type="transmembrane region" description="Helical" evidence="1">
    <location>
        <begin position="7"/>
        <end position="25"/>
    </location>
</feature>
<protein>
    <submittedName>
        <fullName evidence="2">Uncharacterized protein</fullName>
    </submittedName>
</protein>
<organism evidence="2">
    <name type="scientific">Salmonella enterica</name>
    <name type="common">Salmonella choleraesuis</name>
    <dbReference type="NCBI Taxonomy" id="28901"/>
    <lineage>
        <taxon>Bacteria</taxon>
        <taxon>Pseudomonadati</taxon>
        <taxon>Pseudomonadota</taxon>
        <taxon>Gammaproteobacteria</taxon>
        <taxon>Enterobacterales</taxon>
        <taxon>Enterobacteriaceae</taxon>
        <taxon>Salmonella</taxon>
    </lineage>
</organism>
<dbReference type="EMBL" id="DAAUHS010000015">
    <property type="protein sequence ID" value="HAF2893309.1"/>
    <property type="molecule type" value="Genomic_DNA"/>
</dbReference>
<name>A0A744VKB1_SALER</name>
<proteinExistence type="predicted"/>
<sequence length="129" mass="15105">MKTKTKYMYYLSVIGLFCFILSPFGNFIARAMVIFITLIILLLGCMILDRQNRIISVLMLSLFMCSSNHIINHDPIIQEERKEMCKIQDSEEINKCMEKKLIDIKFKDIIVVIVLLLSSELIRQKRNKS</sequence>
<reference evidence="2" key="2">
    <citation type="submission" date="2020-02" db="EMBL/GenBank/DDBJ databases">
        <authorList>
            <consortium name="NCBI Pathogen Detection Project"/>
        </authorList>
    </citation>
    <scope>NUCLEOTIDE SEQUENCE</scope>
    <source>
        <strain evidence="2">MA.MC_06-0569</strain>
    </source>
</reference>
<accession>A0A744VKB1</accession>
<dbReference type="AlphaFoldDB" id="A0A744VKB1"/>